<evidence type="ECO:0000313" key="2">
    <source>
        <dbReference type="EMBL" id="MEN3749591.1"/>
    </source>
</evidence>
<evidence type="ECO:0000256" key="1">
    <source>
        <dbReference type="SAM" id="SignalP"/>
    </source>
</evidence>
<accession>A0ABV0BG17</accession>
<dbReference type="EMBL" id="JBDIZK010000015">
    <property type="protein sequence ID" value="MEN3749591.1"/>
    <property type="molecule type" value="Genomic_DNA"/>
</dbReference>
<comment type="caution">
    <text evidence="2">The sequence shown here is derived from an EMBL/GenBank/DDBJ whole genome shotgun (WGS) entry which is preliminary data.</text>
</comment>
<organism evidence="2 3">
    <name type="scientific">Sphingomonas rustica</name>
    <dbReference type="NCBI Taxonomy" id="3103142"/>
    <lineage>
        <taxon>Bacteria</taxon>
        <taxon>Pseudomonadati</taxon>
        <taxon>Pseudomonadota</taxon>
        <taxon>Alphaproteobacteria</taxon>
        <taxon>Sphingomonadales</taxon>
        <taxon>Sphingomonadaceae</taxon>
        <taxon>Sphingomonas</taxon>
    </lineage>
</organism>
<sequence>MKIKHQICTAIATVASLWTGAAQAQPAQKAQFSIGSVAMEVPAPDGFCLPTKQAAAVLQMHDRLDPVNATLAIFLPCAKADDPSSADFFVIKSPRAMTNTPVTRSQLIKTLREQSSALGDSERILSDDDETAINENAKENVGVDPKVKTDLRVMGTDEDCVYMGGTVLVAAVEPAATSVVGVCISAIGNRMFAAYRFIPGSQMKEARPLLPLARKLAMSVRLKR</sequence>
<keyword evidence="3" id="KW-1185">Reference proteome</keyword>
<dbReference type="Proteomes" id="UP001427805">
    <property type="component" value="Unassembled WGS sequence"/>
</dbReference>
<feature type="chain" id="PRO_5046513578" evidence="1">
    <location>
        <begin position="25"/>
        <end position="224"/>
    </location>
</feature>
<reference evidence="2 3" key="1">
    <citation type="submission" date="2024-05" db="EMBL/GenBank/DDBJ databases">
        <title>Sphingomonas sp. HF-S3 16S ribosomal RNA gene Genome sequencing and assembly.</title>
        <authorList>
            <person name="Lee H."/>
        </authorList>
    </citation>
    <scope>NUCLEOTIDE SEQUENCE [LARGE SCALE GENOMIC DNA]</scope>
    <source>
        <strain evidence="2 3">HF-S3</strain>
    </source>
</reference>
<name>A0ABV0BG17_9SPHN</name>
<dbReference type="RefSeq" id="WP_346248637.1">
    <property type="nucleotide sequence ID" value="NZ_JBDIZK010000015.1"/>
</dbReference>
<feature type="signal peptide" evidence="1">
    <location>
        <begin position="1"/>
        <end position="24"/>
    </location>
</feature>
<evidence type="ECO:0000313" key="3">
    <source>
        <dbReference type="Proteomes" id="UP001427805"/>
    </source>
</evidence>
<protein>
    <submittedName>
        <fullName evidence="2">Uncharacterized protein</fullName>
    </submittedName>
</protein>
<keyword evidence="1" id="KW-0732">Signal</keyword>
<proteinExistence type="predicted"/>
<gene>
    <name evidence="2" type="ORF">TPR58_20630</name>
</gene>